<accession>A0AAV3NTM0</accession>
<evidence type="ECO:0000313" key="4">
    <source>
        <dbReference type="Proteomes" id="UP001454036"/>
    </source>
</evidence>
<dbReference type="AlphaFoldDB" id="A0AAV3NTM0"/>
<name>A0AAV3NTM0_LITER</name>
<keyword evidence="4" id="KW-1185">Reference proteome</keyword>
<dbReference type="GO" id="GO:0003700">
    <property type="term" value="F:DNA-binding transcription factor activity"/>
    <property type="evidence" value="ECO:0007669"/>
    <property type="project" value="InterPro"/>
</dbReference>
<dbReference type="SUPFAM" id="SSF57959">
    <property type="entry name" value="Leucine zipper domain"/>
    <property type="match status" value="1"/>
</dbReference>
<dbReference type="InterPro" id="IPR044797">
    <property type="entry name" value="At4g06598-like"/>
</dbReference>
<keyword evidence="1" id="KW-0175">Coiled coil</keyword>
<proteinExistence type="predicted"/>
<feature type="compositionally biased region" description="Polar residues" evidence="2">
    <location>
        <begin position="144"/>
        <end position="166"/>
    </location>
</feature>
<comment type="caution">
    <text evidence="3">The sequence shown here is derived from an EMBL/GenBank/DDBJ whole genome shotgun (WGS) entry which is preliminary data.</text>
</comment>
<dbReference type="InterPro" id="IPR044759">
    <property type="entry name" value="bZIP_RF2"/>
</dbReference>
<organism evidence="3 4">
    <name type="scientific">Lithospermum erythrorhizon</name>
    <name type="common">Purple gromwell</name>
    <name type="synonym">Lithospermum officinale var. erythrorhizon</name>
    <dbReference type="NCBI Taxonomy" id="34254"/>
    <lineage>
        <taxon>Eukaryota</taxon>
        <taxon>Viridiplantae</taxon>
        <taxon>Streptophyta</taxon>
        <taxon>Embryophyta</taxon>
        <taxon>Tracheophyta</taxon>
        <taxon>Spermatophyta</taxon>
        <taxon>Magnoliopsida</taxon>
        <taxon>eudicotyledons</taxon>
        <taxon>Gunneridae</taxon>
        <taxon>Pentapetalae</taxon>
        <taxon>asterids</taxon>
        <taxon>lamiids</taxon>
        <taxon>Boraginales</taxon>
        <taxon>Boraginaceae</taxon>
        <taxon>Boraginoideae</taxon>
        <taxon>Lithospermeae</taxon>
        <taxon>Lithospermum</taxon>
    </lineage>
</organism>
<evidence type="ECO:0000313" key="3">
    <source>
        <dbReference type="EMBL" id="GAA0141771.1"/>
    </source>
</evidence>
<gene>
    <name evidence="3" type="ORF">LIER_35456</name>
</gene>
<dbReference type="Proteomes" id="UP001454036">
    <property type="component" value="Unassembled WGS sequence"/>
</dbReference>
<dbReference type="PANTHER" id="PTHR46835">
    <property type="entry name" value="BASIC-LEUCINE ZIPPER (BZIP) TRANSCRIPTION FACTOR FAMILY PROTEIN-RELATED"/>
    <property type="match status" value="1"/>
</dbReference>
<dbReference type="InterPro" id="IPR046347">
    <property type="entry name" value="bZIP_sf"/>
</dbReference>
<reference evidence="3 4" key="1">
    <citation type="submission" date="2024-01" db="EMBL/GenBank/DDBJ databases">
        <title>The complete chloroplast genome sequence of Lithospermum erythrorhizon: insights into the phylogenetic relationship among Boraginaceae species and the maternal lineages of purple gromwells.</title>
        <authorList>
            <person name="Okada T."/>
            <person name="Watanabe K."/>
        </authorList>
    </citation>
    <scope>NUCLEOTIDE SEQUENCE [LARGE SCALE GENOMIC DNA]</scope>
</reference>
<sequence>MESFNVSSNFENFAYINKQSTISPFSYLHIASSNSDSNMIALKECPKSIIKNHQSINNNKSFHQRCSSASSLLLNIEDDQPSWLDDLLTESESTTLVQHKNHHHSSSSDSWFIIEASYDNKSSSSEEKYSKVIINEKHNEEDLNGQSDESSGERSNLGSIKSNTTKTESKRAKQHSAHRSQVRKLKYISDLERTVQLLQLERSEFQAELEFLNQLNLILGMENIALKKHLDNASQEQLIKQFEQEMLERELSRLQTIQKFQNHKKMRIQQLMQA</sequence>
<evidence type="ECO:0000256" key="2">
    <source>
        <dbReference type="SAM" id="MobiDB-lite"/>
    </source>
</evidence>
<feature type="coiled-coil region" evidence="1">
    <location>
        <begin position="188"/>
        <end position="215"/>
    </location>
</feature>
<feature type="region of interest" description="Disordered" evidence="2">
    <location>
        <begin position="137"/>
        <end position="179"/>
    </location>
</feature>
<dbReference type="CDD" id="cd14703">
    <property type="entry name" value="bZIP_plant_RF2"/>
    <property type="match status" value="1"/>
</dbReference>
<protein>
    <submittedName>
        <fullName evidence="3">Basic leucine zipper transcription factor</fullName>
    </submittedName>
</protein>
<dbReference type="PANTHER" id="PTHR46835:SF2">
    <property type="entry name" value="BZIP TRANSCRIPTION FACTOR"/>
    <property type="match status" value="1"/>
</dbReference>
<dbReference type="EMBL" id="BAABME010015551">
    <property type="protein sequence ID" value="GAA0141771.1"/>
    <property type="molecule type" value="Genomic_DNA"/>
</dbReference>
<evidence type="ECO:0000256" key="1">
    <source>
        <dbReference type="SAM" id="Coils"/>
    </source>
</evidence>
<dbReference type="GO" id="GO:0005634">
    <property type="term" value="C:nucleus"/>
    <property type="evidence" value="ECO:0007669"/>
    <property type="project" value="UniProtKB-ARBA"/>
</dbReference>